<accession>A0ABY8CLZ1</accession>
<dbReference type="InterPro" id="IPR019383">
    <property type="entry name" value="Golgin_A_7/ERF4"/>
</dbReference>
<keyword evidence="2" id="KW-0472">Membrane</keyword>
<protein>
    <recommendedName>
        <fullName evidence="3">Golgin subfamily A member 7/ERF4 domain-containing protein</fullName>
    </recommendedName>
</protein>
<proteinExistence type="predicted"/>
<sequence length="113" mass="12921">MCIQIPRDPRVDGISFITAMPEAMAEKIEGQKWKEIMSGLNGIFHEFESPSIASFIKTVSIVPLLVGTPRNVYARVEEYLSEANKRLERHGIRIIHPGNHQYVELEVEICRDE</sequence>
<reference evidence="4 5" key="1">
    <citation type="submission" date="2023-02" db="EMBL/GenBank/DDBJ databases">
        <title>Encephalitozoon hellem ATCC 50451 complete genome.</title>
        <authorList>
            <person name="Mascarenhas dos Santos A.C."/>
            <person name="Julian A.T."/>
            <person name="Pombert J.-F."/>
        </authorList>
    </citation>
    <scope>NUCLEOTIDE SEQUENCE [LARGE SCALE GENOMIC DNA]</scope>
    <source>
        <strain evidence="4 5">ATCC 50451</strain>
    </source>
</reference>
<evidence type="ECO:0000259" key="3">
    <source>
        <dbReference type="Pfam" id="PF10256"/>
    </source>
</evidence>
<keyword evidence="5" id="KW-1185">Reference proteome</keyword>
<dbReference type="EMBL" id="CP119072">
    <property type="protein sequence ID" value="WEL39878.1"/>
    <property type="molecule type" value="Genomic_DNA"/>
</dbReference>
<organism evidence="4 5">
    <name type="scientific">Encephalitozoon hellem</name>
    <name type="common">Microsporidian parasite</name>
    <dbReference type="NCBI Taxonomy" id="27973"/>
    <lineage>
        <taxon>Eukaryota</taxon>
        <taxon>Fungi</taxon>
        <taxon>Fungi incertae sedis</taxon>
        <taxon>Microsporidia</taxon>
        <taxon>Unikaryonidae</taxon>
        <taxon>Encephalitozoon</taxon>
    </lineage>
</organism>
<evidence type="ECO:0000313" key="5">
    <source>
        <dbReference type="Proteomes" id="UP001217963"/>
    </source>
</evidence>
<dbReference type="Proteomes" id="UP001217963">
    <property type="component" value="Chromosome XI"/>
</dbReference>
<evidence type="ECO:0000313" key="4">
    <source>
        <dbReference type="EMBL" id="WEL39878.1"/>
    </source>
</evidence>
<dbReference type="Pfam" id="PF10256">
    <property type="entry name" value="Erf4"/>
    <property type="match status" value="1"/>
</dbReference>
<feature type="domain" description="Golgin subfamily A member 7/ERF4" evidence="3">
    <location>
        <begin position="3"/>
        <end position="105"/>
    </location>
</feature>
<evidence type="ECO:0000256" key="1">
    <source>
        <dbReference type="ARBA" id="ARBA00004370"/>
    </source>
</evidence>
<comment type="subcellular location">
    <subcellularLocation>
        <location evidence="1">Membrane</location>
    </subcellularLocation>
</comment>
<name>A0ABY8CLZ1_ENCHE</name>
<gene>
    <name evidence="4" type="ORF">PFJ87_11g01150</name>
</gene>
<evidence type="ECO:0000256" key="2">
    <source>
        <dbReference type="ARBA" id="ARBA00023136"/>
    </source>
</evidence>